<evidence type="ECO:0000313" key="2">
    <source>
        <dbReference type="Proteomes" id="UP001177021"/>
    </source>
</evidence>
<name>A0ACB0JR98_TRIPR</name>
<protein>
    <submittedName>
        <fullName evidence="1">Uncharacterized protein</fullName>
    </submittedName>
</protein>
<reference evidence="1" key="1">
    <citation type="submission" date="2023-10" db="EMBL/GenBank/DDBJ databases">
        <authorList>
            <person name="Rodriguez Cubillos JULIANA M."/>
            <person name="De Vega J."/>
        </authorList>
    </citation>
    <scope>NUCLEOTIDE SEQUENCE</scope>
</reference>
<proteinExistence type="predicted"/>
<evidence type="ECO:0000313" key="1">
    <source>
        <dbReference type="EMBL" id="CAJ2646269.1"/>
    </source>
</evidence>
<comment type="caution">
    <text evidence="1">The sequence shown here is derived from an EMBL/GenBank/DDBJ whole genome shotgun (WGS) entry which is preliminary data.</text>
</comment>
<organism evidence="1 2">
    <name type="scientific">Trifolium pratense</name>
    <name type="common">Red clover</name>
    <dbReference type="NCBI Taxonomy" id="57577"/>
    <lineage>
        <taxon>Eukaryota</taxon>
        <taxon>Viridiplantae</taxon>
        <taxon>Streptophyta</taxon>
        <taxon>Embryophyta</taxon>
        <taxon>Tracheophyta</taxon>
        <taxon>Spermatophyta</taxon>
        <taxon>Magnoliopsida</taxon>
        <taxon>eudicotyledons</taxon>
        <taxon>Gunneridae</taxon>
        <taxon>Pentapetalae</taxon>
        <taxon>rosids</taxon>
        <taxon>fabids</taxon>
        <taxon>Fabales</taxon>
        <taxon>Fabaceae</taxon>
        <taxon>Papilionoideae</taxon>
        <taxon>50 kb inversion clade</taxon>
        <taxon>NPAAA clade</taxon>
        <taxon>Hologalegina</taxon>
        <taxon>IRL clade</taxon>
        <taxon>Trifolieae</taxon>
        <taxon>Trifolium</taxon>
    </lineage>
</organism>
<dbReference type="Proteomes" id="UP001177021">
    <property type="component" value="Unassembled WGS sequence"/>
</dbReference>
<keyword evidence="2" id="KW-1185">Reference proteome</keyword>
<dbReference type="EMBL" id="CASHSV030000109">
    <property type="protein sequence ID" value="CAJ2646269.1"/>
    <property type="molecule type" value="Genomic_DNA"/>
</dbReference>
<accession>A0ACB0JR98</accession>
<gene>
    <name evidence="1" type="ORF">MILVUS5_LOCUS15003</name>
</gene>
<sequence>MQLTYDKILFYSEVIKEGSQPEVIYTEEHEKLLVNTDKTWELFVDGVGKDGKRIYDYVQGKTCHQCRQITLGYRTRCCKCKPVQGQFCGDCLYMRYGEHVLEALADPTWICPVCRGICKCSLCPHAKGWAPTGALYKKISRLAKRSLPFSDADDNKSHEVNENKLGSMQSLAETDGDEVVTKRSLIFPDEQDQLAKLEKVEGLDTVEPPASHEVNENKLGSVQSLAETETYGDEVATEKSLIFPYEQDQLAKLEKVEGLDTEKPLASSAKASTDEQDQLVKLENVEGSDTVNLLASSTKPSPDEQDISL</sequence>